<evidence type="ECO:0000313" key="2">
    <source>
        <dbReference type="Proteomes" id="UP000190074"/>
    </source>
</evidence>
<name>A0A1U2CGQ2_9MYCO</name>
<dbReference type="EMBL" id="FVGW01000006">
    <property type="protein sequence ID" value="SKM28959.1"/>
    <property type="molecule type" value="Genomic_DNA"/>
</dbReference>
<evidence type="ECO:0000313" key="1">
    <source>
        <dbReference type="EMBL" id="SKM28959.1"/>
    </source>
</evidence>
<sequence length="49" mass="5450">MTDADDPKCVCTHYRSAHDHRPNPKCRAGVFGYPCDCPGFEPDPKANTQ</sequence>
<protein>
    <submittedName>
        <fullName evidence="1">Uncharacterized protein</fullName>
    </submittedName>
</protein>
<reference evidence="1 2" key="1">
    <citation type="submission" date="2016-11" db="EMBL/GenBank/DDBJ databases">
        <authorList>
            <consortium name="Pathogen Informatics"/>
        </authorList>
    </citation>
    <scope>NUCLEOTIDE SEQUENCE [LARGE SCALE GENOMIC DNA]</scope>
    <source>
        <strain evidence="1 2">911</strain>
    </source>
</reference>
<gene>
    <name evidence="1" type="ORF">SAMEA2259716_03369</name>
</gene>
<organism evidence="1 2">
    <name type="scientific">Mycobacteroides abscessus subsp. massiliense</name>
    <dbReference type="NCBI Taxonomy" id="1962118"/>
    <lineage>
        <taxon>Bacteria</taxon>
        <taxon>Bacillati</taxon>
        <taxon>Actinomycetota</taxon>
        <taxon>Actinomycetes</taxon>
        <taxon>Mycobacteriales</taxon>
        <taxon>Mycobacteriaceae</taxon>
        <taxon>Mycobacteroides</taxon>
        <taxon>Mycobacteroides abscessus</taxon>
    </lineage>
</organism>
<dbReference type="RefSeq" id="WP_165693092.1">
    <property type="nucleotide sequence ID" value="NZ_FVGW01000006.1"/>
</dbReference>
<accession>A0A1U2CGQ2</accession>
<proteinExistence type="predicted"/>
<dbReference type="Proteomes" id="UP000190074">
    <property type="component" value="Unassembled WGS sequence"/>
</dbReference>
<dbReference type="AlphaFoldDB" id="A0A1U2CGQ2"/>